<evidence type="ECO:0008006" key="2">
    <source>
        <dbReference type="Google" id="ProtNLM"/>
    </source>
</evidence>
<dbReference type="AlphaFoldDB" id="A0A382GKA0"/>
<protein>
    <recommendedName>
        <fullName evidence="2">ABM domain-containing protein</fullName>
    </recommendedName>
</protein>
<gene>
    <name evidence="1" type="ORF">METZ01_LOCUS227907</name>
</gene>
<proteinExistence type="predicted"/>
<name>A0A382GKA0_9ZZZZ</name>
<evidence type="ECO:0000313" key="1">
    <source>
        <dbReference type="EMBL" id="SVB75053.1"/>
    </source>
</evidence>
<dbReference type="EMBL" id="UINC01055780">
    <property type="protein sequence ID" value="SVB75053.1"/>
    <property type="molecule type" value="Genomic_DNA"/>
</dbReference>
<organism evidence="1">
    <name type="scientific">marine metagenome</name>
    <dbReference type="NCBI Taxonomy" id="408172"/>
    <lineage>
        <taxon>unclassified sequences</taxon>
        <taxon>metagenomes</taxon>
        <taxon>ecological metagenomes</taxon>
    </lineage>
</organism>
<accession>A0A382GKA0</accession>
<sequence length="89" mass="9731">MSYGRVTTVEFNSEQDAEELKVHYRENAPSTFPDAEMMISIQTGPTTAVAVSIYPTKEALDASNEARDALLEGYKASIKSVETLEGDVN</sequence>
<feature type="non-terminal residue" evidence="1">
    <location>
        <position position="89"/>
    </location>
</feature>
<reference evidence="1" key="1">
    <citation type="submission" date="2018-05" db="EMBL/GenBank/DDBJ databases">
        <authorList>
            <person name="Lanie J.A."/>
            <person name="Ng W.-L."/>
            <person name="Kazmierczak K.M."/>
            <person name="Andrzejewski T.M."/>
            <person name="Davidsen T.M."/>
            <person name="Wayne K.J."/>
            <person name="Tettelin H."/>
            <person name="Glass J.I."/>
            <person name="Rusch D."/>
            <person name="Podicherti R."/>
            <person name="Tsui H.-C.T."/>
            <person name="Winkler M.E."/>
        </authorList>
    </citation>
    <scope>NUCLEOTIDE SEQUENCE</scope>
</reference>